<evidence type="ECO:0000256" key="10">
    <source>
        <dbReference type="ARBA" id="ARBA00023102"/>
    </source>
</evidence>
<comment type="pathway">
    <text evidence="4">Amino-acid biosynthesis; L-histidine biosynthesis; L-histidine from 5-phospho-alpha-D-ribose 1-diphosphate: step 2/9.</text>
</comment>
<protein>
    <recommendedName>
        <fullName evidence="11">Phosphoribosyl-AMP cyclohydrolase</fullName>
        <shortName evidence="11">PRA-CH</shortName>
        <ecNumber evidence="11">3.5.4.19</ecNumber>
    </recommendedName>
</protein>
<evidence type="ECO:0000256" key="3">
    <source>
        <dbReference type="ARBA" id="ARBA00005169"/>
    </source>
</evidence>
<feature type="binding site" evidence="11">
    <location>
        <position position="80"/>
    </location>
    <ligand>
        <name>Mg(2+)</name>
        <dbReference type="ChEBI" id="CHEBI:18420"/>
    </ligand>
</feature>
<comment type="cofactor">
    <cofactor evidence="11">
        <name>Zn(2+)</name>
        <dbReference type="ChEBI" id="CHEBI:29105"/>
    </cofactor>
    <text evidence="11">Binds 1 zinc ion per subunit.</text>
</comment>
<dbReference type="GO" id="GO:0000287">
    <property type="term" value="F:magnesium ion binding"/>
    <property type="evidence" value="ECO:0007669"/>
    <property type="project" value="UniProtKB-UniRule"/>
</dbReference>
<reference evidence="13 14" key="1">
    <citation type="journal article" date="2016" name="Nat. Commun.">
        <title>Thousands of microbial genomes shed light on interconnected biogeochemical processes in an aquifer system.</title>
        <authorList>
            <person name="Anantharaman K."/>
            <person name="Brown C.T."/>
            <person name="Hug L.A."/>
            <person name="Sharon I."/>
            <person name="Castelle C.J."/>
            <person name="Probst A.J."/>
            <person name="Thomas B.C."/>
            <person name="Singh A."/>
            <person name="Wilkins M.J."/>
            <person name="Karaoz U."/>
            <person name="Brodie E.L."/>
            <person name="Williams K.H."/>
            <person name="Hubbard S.S."/>
            <person name="Banfield J.F."/>
        </authorList>
    </citation>
    <scope>NUCLEOTIDE SEQUENCE [LARGE SCALE GENOMIC DNA]</scope>
</reference>
<dbReference type="GO" id="GO:0008270">
    <property type="term" value="F:zinc ion binding"/>
    <property type="evidence" value="ECO:0007669"/>
    <property type="project" value="UniProtKB-UniRule"/>
</dbReference>
<comment type="similarity">
    <text evidence="11">Belongs to the PRA-CH family.</text>
</comment>
<gene>
    <name evidence="11" type="primary">hisI</name>
    <name evidence="13" type="ORF">A3I48_03485</name>
</gene>
<feature type="binding site" evidence="11">
    <location>
        <position position="78"/>
    </location>
    <ligand>
        <name>Mg(2+)</name>
        <dbReference type="ChEBI" id="CHEBI:18420"/>
    </ligand>
</feature>
<dbReference type="GO" id="GO:0000105">
    <property type="term" value="P:L-histidine biosynthetic process"/>
    <property type="evidence" value="ECO:0007669"/>
    <property type="project" value="UniProtKB-UniRule"/>
</dbReference>
<proteinExistence type="inferred from homology"/>
<dbReference type="AlphaFoldDB" id="A0A1F5MGR8"/>
<feature type="binding site" evidence="11">
    <location>
        <position position="101"/>
    </location>
    <ligand>
        <name>Zn(2+)</name>
        <dbReference type="ChEBI" id="CHEBI:29105"/>
        <note>ligand shared between dimeric partners</note>
    </ligand>
</feature>
<dbReference type="InterPro" id="IPR038019">
    <property type="entry name" value="PRib_AMP_CycHydrolase_sf"/>
</dbReference>
<evidence type="ECO:0000256" key="9">
    <source>
        <dbReference type="ARBA" id="ARBA00022801"/>
    </source>
</evidence>
<comment type="subcellular location">
    <subcellularLocation>
        <location evidence="11">Cytoplasm</location>
    </subcellularLocation>
</comment>
<comment type="catalytic activity">
    <reaction evidence="2">
        <text>1-(5-phospho-beta-D-ribosyl)-ATP + H2O = 1-(5-phospho-beta-D-ribosyl)-5'-AMP + diphosphate + H(+)</text>
        <dbReference type="Rhea" id="RHEA:22828"/>
        <dbReference type="ChEBI" id="CHEBI:15377"/>
        <dbReference type="ChEBI" id="CHEBI:15378"/>
        <dbReference type="ChEBI" id="CHEBI:33019"/>
        <dbReference type="ChEBI" id="CHEBI:59457"/>
        <dbReference type="ChEBI" id="CHEBI:73183"/>
        <dbReference type="EC" id="3.6.1.31"/>
    </reaction>
</comment>
<comment type="function">
    <text evidence="11">Catalyzes the hydrolysis of the adenine ring of phosphoribosyl-AMP.</text>
</comment>
<comment type="similarity">
    <text evidence="6">In the N-terminal section; belongs to the PRA-CH family.</text>
</comment>
<dbReference type="EMBL" id="MFDT01000056">
    <property type="protein sequence ID" value="OGE64549.1"/>
    <property type="molecule type" value="Genomic_DNA"/>
</dbReference>
<keyword evidence="11" id="KW-0862">Zinc</keyword>
<name>A0A1F5MGR8_9BACT</name>
<dbReference type="GO" id="GO:0005737">
    <property type="term" value="C:cytoplasm"/>
    <property type="evidence" value="ECO:0007669"/>
    <property type="project" value="UniProtKB-SubCell"/>
</dbReference>
<evidence type="ECO:0000256" key="1">
    <source>
        <dbReference type="ARBA" id="ARBA00000024"/>
    </source>
</evidence>
<comment type="subunit">
    <text evidence="11">Homodimer.</text>
</comment>
<evidence type="ECO:0000256" key="6">
    <source>
        <dbReference type="ARBA" id="ARBA00008299"/>
    </source>
</evidence>
<comment type="catalytic activity">
    <reaction evidence="1 11">
        <text>1-(5-phospho-beta-D-ribosyl)-5'-AMP + H2O = 1-(5-phospho-beta-D-ribosyl)-5-[(5-phospho-beta-D-ribosylamino)methylideneamino]imidazole-4-carboxamide</text>
        <dbReference type="Rhea" id="RHEA:20049"/>
        <dbReference type="ChEBI" id="CHEBI:15377"/>
        <dbReference type="ChEBI" id="CHEBI:58435"/>
        <dbReference type="ChEBI" id="CHEBI:59457"/>
        <dbReference type="EC" id="3.5.4.19"/>
    </reaction>
</comment>
<keyword evidence="10 11" id="KW-0368">Histidine biosynthesis</keyword>
<dbReference type="UniPathway" id="UPA00031">
    <property type="reaction ID" value="UER00008"/>
</dbReference>
<dbReference type="HAMAP" id="MF_01021">
    <property type="entry name" value="HisI"/>
    <property type="match status" value="1"/>
</dbReference>
<evidence type="ECO:0000313" key="14">
    <source>
        <dbReference type="Proteomes" id="UP000178859"/>
    </source>
</evidence>
<dbReference type="GO" id="GO:0004636">
    <property type="term" value="F:phosphoribosyl-ATP diphosphatase activity"/>
    <property type="evidence" value="ECO:0007669"/>
    <property type="project" value="UniProtKB-EC"/>
</dbReference>
<keyword evidence="8 11" id="KW-0028">Amino-acid biosynthesis</keyword>
<accession>A0A1F5MGR8</accession>
<keyword evidence="7 11" id="KW-0963">Cytoplasm</keyword>
<comment type="caution">
    <text evidence="13">The sequence shown here is derived from an EMBL/GenBank/DDBJ whole genome shotgun (WGS) entry which is preliminary data.</text>
</comment>
<dbReference type="Proteomes" id="UP000178859">
    <property type="component" value="Unassembled WGS sequence"/>
</dbReference>
<evidence type="ECO:0000256" key="2">
    <source>
        <dbReference type="ARBA" id="ARBA00001460"/>
    </source>
</evidence>
<feature type="binding site" evidence="11">
    <location>
        <position position="94"/>
    </location>
    <ligand>
        <name>Zn(2+)</name>
        <dbReference type="ChEBI" id="CHEBI:29105"/>
        <note>ligand shared between dimeric partners</note>
    </ligand>
</feature>
<feature type="binding site" evidence="11">
    <location>
        <position position="77"/>
    </location>
    <ligand>
        <name>Zn(2+)</name>
        <dbReference type="ChEBI" id="CHEBI:29105"/>
        <note>ligand shared between dimeric partners</note>
    </ligand>
</feature>
<dbReference type="PANTHER" id="PTHR42945:SF1">
    <property type="entry name" value="HISTIDINE BIOSYNTHESIS BIFUNCTIONAL PROTEIN HIS7"/>
    <property type="match status" value="1"/>
</dbReference>
<evidence type="ECO:0000313" key="13">
    <source>
        <dbReference type="EMBL" id="OGE64549.1"/>
    </source>
</evidence>
<dbReference type="InterPro" id="IPR026660">
    <property type="entry name" value="PRA-CH"/>
</dbReference>
<feature type="binding site" evidence="11">
    <location>
        <position position="76"/>
    </location>
    <ligand>
        <name>Mg(2+)</name>
        <dbReference type="ChEBI" id="CHEBI:18420"/>
    </ligand>
</feature>
<dbReference type="InterPro" id="IPR002496">
    <property type="entry name" value="PRib_AMP_CycHydrolase_dom"/>
</dbReference>
<keyword evidence="11" id="KW-0460">Magnesium</keyword>
<comment type="similarity">
    <text evidence="5">In the C-terminal section; belongs to the PRA-PH family.</text>
</comment>
<organism evidence="13 14">
    <name type="scientific">Candidatus Daviesbacteria bacterium RIFCSPLOWO2_02_FULL_36_7</name>
    <dbReference type="NCBI Taxonomy" id="1797792"/>
    <lineage>
        <taxon>Bacteria</taxon>
        <taxon>Candidatus Daviesiibacteriota</taxon>
    </lineage>
</organism>
<evidence type="ECO:0000259" key="12">
    <source>
        <dbReference type="Pfam" id="PF01502"/>
    </source>
</evidence>
<dbReference type="FunFam" id="3.10.20.810:FF:000001">
    <property type="entry name" value="Histidine biosynthesis bifunctional protein HisIE"/>
    <property type="match status" value="1"/>
</dbReference>
<dbReference type="PANTHER" id="PTHR42945">
    <property type="entry name" value="HISTIDINE BIOSYNTHESIS BIFUNCTIONAL PROTEIN"/>
    <property type="match status" value="1"/>
</dbReference>
<dbReference type="EC" id="3.5.4.19" evidence="11"/>
<dbReference type="SUPFAM" id="SSF141734">
    <property type="entry name" value="HisI-like"/>
    <property type="match status" value="1"/>
</dbReference>
<comment type="cofactor">
    <cofactor evidence="11">
        <name>Mg(2+)</name>
        <dbReference type="ChEBI" id="CHEBI:18420"/>
    </cofactor>
    <text evidence="11">Binds 1 Mg(2+) ion per subunit.</text>
</comment>
<dbReference type="Pfam" id="PF01502">
    <property type="entry name" value="PRA-CH"/>
    <property type="match status" value="1"/>
</dbReference>
<keyword evidence="9 11" id="KW-0378">Hydrolase</keyword>
<feature type="domain" description="Phosphoribosyl-AMP cyclohydrolase" evidence="12">
    <location>
        <begin position="29"/>
        <end position="103"/>
    </location>
</feature>
<keyword evidence="11" id="KW-0479">Metal-binding</keyword>
<evidence type="ECO:0000256" key="8">
    <source>
        <dbReference type="ARBA" id="ARBA00022605"/>
    </source>
</evidence>
<evidence type="ECO:0000256" key="7">
    <source>
        <dbReference type="ARBA" id="ARBA00022490"/>
    </source>
</evidence>
<evidence type="ECO:0000256" key="4">
    <source>
        <dbReference type="ARBA" id="ARBA00005204"/>
    </source>
</evidence>
<dbReference type="GO" id="GO:0004635">
    <property type="term" value="F:phosphoribosyl-AMP cyclohydrolase activity"/>
    <property type="evidence" value="ECO:0007669"/>
    <property type="project" value="UniProtKB-UniRule"/>
</dbReference>
<dbReference type="NCBIfam" id="NF000768">
    <property type="entry name" value="PRK00051.1"/>
    <property type="match status" value="1"/>
</dbReference>
<comment type="pathway">
    <text evidence="3 11">Amino-acid biosynthesis; L-histidine biosynthesis; L-histidine from 5-phospho-alpha-D-ribose 1-diphosphate: step 3/9.</text>
</comment>
<sequence>MKIIDIDFKKGNGLVPAIVQDYKSNEVLMLGYMNEEAIKKTLKSGWVYFWSRSRKKIWMKGEESGNKLKVKDIFIDCDGDTLLIKAELKGKAVCHTGKKTCFYDTLTKESL</sequence>
<dbReference type="Gene3D" id="3.10.20.810">
    <property type="entry name" value="Phosphoribosyl-AMP cyclohydrolase"/>
    <property type="match status" value="1"/>
</dbReference>
<evidence type="ECO:0000256" key="5">
    <source>
        <dbReference type="ARBA" id="ARBA00007731"/>
    </source>
</evidence>
<evidence type="ECO:0000256" key="11">
    <source>
        <dbReference type="HAMAP-Rule" id="MF_01021"/>
    </source>
</evidence>